<dbReference type="PANTHER" id="PTHR21346:SF10">
    <property type="entry name" value="TRANSMEMBRANE PROTEIN"/>
    <property type="match status" value="1"/>
</dbReference>
<evidence type="ECO:0000256" key="4">
    <source>
        <dbReference type="ARBA" id="ARBA00022989"/>
    </source>
</evidence>
<sequence length="116" mass="12433">MTPVPAADPATQLTTGLQSILPDLGLGSLLGLAAGYAVRVVGRVALLVLGLAFIAVQLLAYYGIVTVDWLQLQALTEPWFRTGRESLGDWFSRVFLANLPFAGAFVVGFLLGLRMR</sequence>
<evidence type="ECO:0000256" key="6">
    <source>
        <dbReference type="SAM" id="Phobius"/>
    </source>
</evidence>
<evidence type="ECO:0000256" key="5">
    <source>
        <dbReference type="ARBA" id="ARBA00023136"/>
    </source>
</evidence>
<evidence type="ECO:0000256" key="2">
    <source>
        <dbReference type="ARBA" id="ARBA00009160"/>
    </source>
</evidence>
<accession>A0AAU6Q560</accession>
<name>A0AAU6Q560_9DEIO</name>
<feature type="transmembrane region" description="Helical" evidence="6">
    <location>
        <begin position="90"/>
        <end position="113"/>
    </location>
</feature>
<keyword evidence="4 6" id="KW-1133">Transmembrane helix</keyword>
<dbReference type="GO" id="GO:0016020">
    <property type="term" value="C:membrane"/>
    <property type="evidence" value="ECO:0007669"/>
    <property type="project" value="UniProtKB-SubCell"/>
</dbReference>
<dbReference type="EMBL" id="CP149782">
    <property type="protein sequence ID" value="WYF45768.1"/>
    <property type="molecule type" value="Genomic_DNA"/>
</dbReference>
<dbReference type="PANTHER" id="PTHR21346">
    <property type="entry name" value="FUN14 DOMAIN CONTAINING"/>
    <property type="match status" value="1"/>
</dbReference>
<evidence type="ECO:0000256" key="3">
    <source>
        <dbReference type="ARBA" id="ARBA00022692"/>
    </source>
</evidence>
<organism evidence="7">
    <name type="scientific">Deinococcus sp. VB142</name>
    <dbReference type="NCBI Taxonomy" id="3112952"/>
    <lineage>
        <taxon>Bacteria</taxon>
        <taxon>Thermotogati</taxon>
        <taxon>Deinococcota</taxon>
        <taxon>Deinococci</taxon>
        <taxon>Deinococcales</taxon>
        <taxon>Deinococcaceae</taxon>
        <taxon>Deinococcus</taxon>
    </lineage>
</organism>
<dbReference type="RefSeq" id="WP_339097090.1">
    <property type="nucleotide sequence ID" value="NZ_CP149782.1"/>
</dbReference>
<dbReference type="InterPro" id="IPR007014">
    <property type="entry name" value="FUN14"/>
</dbReference>
<evidence type="ECO:0000313" key="7">
    <source>
        <dbReference type="EMBL" id="WYF45768.1"/>
    </source>
</evidence>
<reference evidence="7" key="1">
    <citation type="submission" date="2024-03" db="EMBL/GenBank/DDBJ databases">
        <title>Deinococcus weizhi sp. nov., isolated from human skin.</title>
        <authorList>
            <person name="Wei Z."/>
            <person name="Tian F."/>
            <person name="Yang C."/>
            <person name="Xin L.T."/>
            <person name="Wen Z.J."/>
            <person name="Lan K.C."/>
            <person name="Yu L."/>
            <person name="Zhe W."/>
            <person name="Dan F.D."/>
            <person name="Jun W."/>
            <person name="Rui Z."/>
            <person name="Yong X.J."/>
            <person name="Ting Y."/>
            <person name="Wei X."/>
            <person name="Xu Z.G."/>
            <person name="Xin Z."/>
            <person name="Dong F.G."/>
            <person name="Ni X.M."/>
            <person name="Zheng M.G."/>
            <person name="Chun Y."/>
            <person name="Qian W.X."/>
        </authorList>
    </citation>
    <scope>NUCLEOTIDE SEQUENCE</scope>
    <source>
        <strain evidence="7">VB142</strain>
    </source>
</reference>
<keyword evidence="5 6" id="KW-0472">Membrane</keyword>
<comment type="subcellular location">
    <subcellularLocation>
        <location evidence="1">Membrane</location>
    </subcellularLocation>
</comment>
<comment type="similarity">
    <text evidence="2">Belongs to the FUN14 family.</text>
</comment>
<dbReference type="AlphaFoldDB" id="A0AAU6Q560"/>
<feature type="transmembrane region" description="Helical" evidence="6">
    <location>
        <begin position="20"/>
        <end position="38"/>
    </location>
</feature>
<evidence type="ECO:0000256" key="1">
    <source>
        <dbReference type="ARBA" id="ARBA00004370"/>
    </source>
</evidence>
<protein>
    <submittedName>
        <fullName evidence="7">FUN14 domain-containing protein</fullName>
    </submittedName>
</protein>
<gene>
    <name evidence="7" type="ORF">WDJ50_06545</name>
</gene>
<keyword evidence="3 6" id="KW-0812">Transmembrane</keyword>
<proteinExistence type="inferred from homology"/>
<feature type="transmembrane region" description="Helical" evidence="6">
    <location>
        <begin position="45"/>
        <end position="70"/>
    </location>
</feature>
<dbReference type="Pfam" id="PF04930">
    <property type="entry name" value="FUN14"/>
    <property type="match status" value="1"/>
</dbReference>